<proteinExistence type="inferred from homology"/>
<dbReference type="EMBL" id="RBXT01000001">
    <property type="protein sequence ID" value="RKT76846.1"/>
    <property type="molecule type" value="Genomic_DNA"/>
</dbReference>
<dbReference type="EC" id="4.2.1.136" evidence="6"/>
<evidence type="ECO:0000256" key="5">
    <source>
        <dbReference type="ARBA" id="ARBA00023239"/>
    </source>
</evidence>
<comment type="subunit">
    <text evidence="6">Homotetramer.</text>
</comment>
<evidence type="ECO:0000259" key="8">
    <source>
        <dbReference type="PROSITE" id="PS51383"/>
    </source>
</evidence>
<protein>
    <recommendedName>
        <fullName evidence="6">ADP-dependent (S)-NAD(P)H-hydrate dehydratase</fullName>
        <ecNumber evidence="6">4.2.1.136</ecNumber>
    </recommendedName>
    <alternativeName>
        <fullName evidence="6">ADP-dependent NAD(P)HX dehydratase</fullName>
    </alternativeName>
</protein>
<keyword evidence="4 6" id="KW-0520">NAD</keyword>
<comment type="cofactor">
    <cofactor evidence="6">
        <name>Mg(2+)</name>
        <dbReference type="ChEBI" id="CHEBI:18420"/>
    </cofactor>
</comment>
<keyword evidence="1 6" id="KW-0547">Nucleotide-binding</keyword>
<keyword evidence="9" id="KW-0808">Transferase</keyword>
<feature type="binding site" evidence="6">
    <location>
        <position position="235"/>
    </location>
    <ligand>
        <name>AMP</name>
        <dbReference type="ChEBI" id="CHEBI:456215"/>
    </ligand>
</feature>
<feature type="binding site" evidence="6">
    <location>
        <position position="236"/>
    </location>
    <ligand>
        <name>(6S)-NADPHX</name>
        <dbReference type="ChEBI" id="CHEBI:64076"/>
    </ligand>
</feature>
<dbReference type="InterPro" id="IPR000631">
    <property type="entry name" value="CARKD"/>
</dbReference>
<comment type="catalytic activity">
    <reaction evidence="6">
        <text>(6S)-NADHX + ADP = AMP + phosphate + NADH + H(+)</text>
        <dbReference type="Rhea" id="RHEA:32223"/>
        <dbReference type="ChEBI" id="CHEBI:15378"/>
        <dbReference type="ChEBI" id="CHEBI:43474"/>
        <dbReference type="ChEBI" id="CHEBI:57945"/>
        <dbReference type="ChEBI" id="CHEBI:64074"/>
        <dbReference type="ChEBI" id="CHEBI:456215"/>
        <dbReference type="ChEBI" id="CHEBI:456216"/>
        <dbReference type="EC" id="4.2.1.136"/>
    </reaction>
</comment>
<dbReference type="SUPFAM" id="SSF53613">
    <property type="entry name" value="Ribokinase-like"/>
    <property type="match status" value="1"/>
</dbReference>
<feature type="binding site" evidence="6">
    <location>
        <position position="118"/>
    </location>
    <ligand>
        <name>(6S)-NADPHX</name>
        <dbReference type="ChEBI" id="CHEBI:64076"/>
    </ligand>
</feature>
<evidence type="ECO:0000256" key="4">
    <source>
        <dbReference type="ARBA" id="ARBA00023027"/>
    </source>
</evidence>
<evidence type="ECO:0000256" key="1">
    <source>
        <dbReference type="ARBA" id="ARBA00022741"/>
    </source>
</evidence>
<dbReference type="OrthoDB" id="9806925at2"/>
<dbReference type="Gene3D" id="3.40.1190.20">
    <property type="match status" value="1"/>
</dbReference>
<evidence type="ECO:0000256" key="6">
    <source>
        <dbReference type="HAMAP-Rule" id="MF_01965"/>
    </source>
</evidence>
<keyword evidence="9" id="KW-0418">Kinase</keyword>
<feature type="region of interest" description="Disordered" evidence="7">
    <location>
        <begin position="1"/>
        <end position="26"/>
    </location>
</feature>
<evidence type="ECO:0000313" key="9">
    <source>
        <dbReference type="EMBL" id="RKT76846.1"/>
    </source>
</evidence>
<dbReference type="GO" id="GO:0016301">
    <property type="term" value="F:kinase activity"/>
    <property type="evidence" value="ECO:0007669"/>
    <property type="project" value="UniProtKB-KW"/>
</dbReference>
<dbReference type="AlphaFoldDB" id="A0A495XVL9"/>
<feature type="domain" description="YjeF C-terminal" evidence="8">
    <location>
        <begin position="12"/>
        <end position="294"/>
    </location>
</feature>
<name>A0A495XVL9_9MICO</name>
<accession>A0A495XVL9</accession>
<dbReference type="NCBIfam" id="TIGR00196">
    <property type="entry name" value="yjeF_cterm"/>
    <property type="match status" value="1"/>
</dbReference>
<sequence length="302" mass="30546">MTDDETAPHEPVTPATLSRWPLPEIGGGKENKGRLLVVGGARQTPGAVLLATQAALRVGAGKVQLATAAPNASALACALPEAYVEGLPVHESGDLDPSAAGLVREMADGVDVVLLGPGLGDPEVTAALLSQVVPHLDCTVVVDALATAHLTGDLGALRHLDGRAVLTPNLGELAATLQADEDQVQDDPAAAVDRLARESGAVVVSGAVPTYVVRWPSARWRVDLSPAGLGTAGSGDVKAGAVAGLLARGADPEQAAVWGVHLHARAGARLTRGGAVGFTARELADELRPALAEQPTSTPDGD</sequence>
<dbReference type="GO" id="GO:0052856">
    <property type="term" value="F:NAD(P)HX epimerase activity"/>
    <property type="evidence" value="ECO:0007669"/>
    <property type="project" value="TreeGrafter"/>
</dbReference>
<comment type="caution">
    <text evidence="9">The sequence shown here is derived from an EMBL/GenBank/DDBJ whole genome shotgun (WGS) entry which is preliminary data.</text>
</comment>
<reference evidence="9 10" key="1">
    <citation type="submission" date="2018-10" db="EMBL/GenBank/DDBJ databases">
        <title>Sequencing the genomes of 1000 actinobacteria strains.</title>
        <authorList>
            <person name="Klenk H.-P."/>
        </authorList>
    </citation>
    <scope>NUCLEOTIDE SEQUENCE [LARGE SCALE GENOMIC DNA]</scope>
    <source>
        <strain evidence="9 10">DSM 44267</strain>
    </source>
</reference>
<comment type="similarity">
    <text evidence="6">Belongs to the NnrD/CARKD family.</text>
</comment>
<comment type="caution">
    <text evidence="6">Lacks conserved residue(s) required for the propagation of feature annotation.</text>
</comment>
<evidence type="ECO:0000256" key="3">
    <source>
        <dbReference type="ARBA" id="ARBA00022857"/>
    </source>
</evidence>
<keyword evidence="3 6" id="KW-0521">NADP</keyword>
<evidence type="ECO:0000256" key="2">
    <source>
        <dbReference type="ARBA" id="ARBA00022840"/>
    </source>
</evidence>
<dbReference type="PROSITE" id="PS51383">
    <property type="entry name" value="YJEF_C_3"/>
    <property type="match status" value="1"/>
</dbReference>
<evidence type="ECO:0000256" key="7">
    <source>
        <dbReference type="SAM" id="MobiDB-lite"/>
    </source>
</evidence>
<organism evidence="9 10">
    <name type="scientific">Terracoccus luteus</name>
    <dbReference type="NCBI Taxonomy" id="53356"/>
    <lineage>
        <taxon>Bacteria</taxon>
        <taxon>Bacillati</taxon>
        <taxon>Actinomycetota</taxon>
        <taxon>Actinomycetes</taxon>
        <taxon>Micrococcales</taxon>
        <taxon>Intrasporangiaceae</taxon>
        <taxon>Terracoccus</taxon>
    </lineage>
</organism>
<dbReference type="InterPro" id="IPR029056">
    <property type="entry name" value="Ribokinase-like"/>
</dbReference>
<dbReference type="GO" id="GO:0005524">
    <property type="term" value="F:ATP binding"/>
    <property type="evidence" value="ECO:0007669"/>
    <property type="project" value="UniProtKB-KW"/>
</dbReference>
<dbReference type="Pfam" id="PF01256">
    <property type="entry name" value="Carb_kinase"/>
    <property type="match status" value="1"/>
</dbReference>
<dbReference type="PANTHER" id="PTHR12592">
    <property type="entry name" value="ATP-DEPENDENT (S)-NAD(P)H-HYDRATE DEHYDRATASE FAMILY MEMBER"/>
    <property type="match status" value="1"/>
</dbReference>
<dbReference type="HAMAP" id="MF_01965">
    <property type="entry name" value="NADHX_dehydratase"/>
    <property type="match status" value="1"/>
</dbReference>
<comment type="function">
    <text evidence="6">Catalyzes the dehydration of the S-form of NAD(P)HX at the expense of ADP, which is converted to AMP. Together with NAD(P)HX epimerase, which catalyzes the epimerization of the S- and R-forms, the enzyme allows the repair of both epimers of NAD(P)HX, a damaged form of NAD(P)H that is a result of enzymatic or heat-dependent hydration.</text>
</comment>
<dbReference type="GO" id="GO:0046496">
    <property type="term" value="P:nicotinamide nucleotide metabolic process"/>
    <property type="evidence" value="ECO:0007669"/>
    <property type="project" value="UniProtKB-UniRule"/>
</dbReference>
<dbReference type="GO" id="GO:0110051">
    <property type="term" value="P:metabolite repair"/>
    <property type="evidence" value="ECO:0007669"/>
    <property type="project" value="TreeGrafter"/>
</dbReference>
<dbReference type="PANTHER" id="PTHR12592:SF0">
    <property type="entry name" value="ATP-DEPENDENT (S)-NAD(P)H-HYDRATE DEHYDRATASE"/>
    <property type="match status" value="1"/>
</dbReference>
<dbReference type="Proteomes" id="UP000278440">
    <property type="component" value="Unassembled WGS sequence"/>
</dbReference>
<keyword evidence="5 6" id="KW-0456">Lyase</keyword>
<feature type="binding site" evidence="6">
    <location>
        <position position="47"/>
    </location>
    <ligand>
        <name>(6S)-NADPHX</name>
        <dbReference type="ChEBI" id="CHEBI:64076"/>
    </ligand>
</feature>
<keyword evidence="10" id="KW-1185">Reference proteome</keyword>
<comment type="catalytic activity">
    <reaction evidence="6">
        <text>(6S)-NADPHX + ADP = AMP + phosphate + NADPH + H(+)</text>
        <dbReference type="Rhea" id="RHEA:32235"/>
        <dbReference type="ChEBI" id="CHEBI:15378"/>
        <dbReference type="ChEBI" id="CHEBI:43474"/>
        <dbReference type="ChEBI" id="CHEBI:57783"/>
        <dbReference type="ChEBI" id="CHEBI:64076"/>
        <dbReference type="ChEBI" id="CHEBI:456215"/>
        <dbReference type="ChEBI" id="CHEBI:456216"/>
        <dbReference type="EC" id="4.2.1.136"/>
    </reaction>
</comment>
<dbReference type="RefSeq" id="WP_121030367.1">
    <property type="nucleotide sequence ID" value="NZ_RBXT01000001.1"/>
</dbReference>
<evidence type="ECO:0000313" key="10">
    <source>
        <dbReference type="Proteomes" id="UP000278440"/>
    </source>
</evidence>
<dbReference type="CDD" id="cd01171">
    <property type="entry name" value="YXKO-related"/>
    <property type="match status" value="1"/>
</dbReference>
<dbReference type="GO" id="GO:0052855">
    <property type="term" value="F:ADP-dependent NAD(P)H-hydrate dehydratase activity"/>
    <property type="evidence" value="ECO:0007669"/>
    <property type="project" value="UniProtKB-UniRule"/>
</dbReference>
<keyword evidence="2 6" id="KW-0067">ATP-binding</keyword>
<gene>
    <name evidence="6" type="primary">nnrD</name>
    <name evidence="9" type="ORF">DFJ68_0248</name>
</gene>